<gene>
    <name evidence="3" type="ORF">QYE76_041449</name>
</gene>
<evidence type="ECO:0000256" key="1">
    <source>
        <dbReference type="PROSITE-ProRule" id="PRU00176"/>
    </source>
</evidence>
<dbReference type="EMBL" id="JAUUTY010000002">
    <property type="protein sequence ID" value="KAK1680601.1"/>
    <property type="molecule type" value="Genomic_DNA"/>
</dbReference>
<dbReference type="Gene3D" id="3.30.70.330">
    <property type="match status" value="1"/>
</dbReference>
<reference evidence="3" key="1">
    <citation type="submission" date="2023-07" db="EMBL/GenBank/DDBJ databases">
        <title>A chromosome-level genome assembly of Lolium multiflorum.</title>
        <authorList>
            <person name="Chen Y."/>
            <person name="Copetti D."/>
            <person name="Kolliker R."/>
            <person name="Studer B."/>
        </authorList>
    </citation>
    <scope>NUCLEOTIDE SEQUENCE</scope>
    <source>
        <strain evidence="3">02402/16</strain>
        <tissue evidence="3">Leaf</tissue>
    </source>
</reference>
<dbReference type="InterPro" id="IPR035979">
    <property type="entry name" value="RBD_domain_sf"/>
</dbReference>
<protein>
    <recommendedName>
        <fullName evidence="2">RRM domain-containing protein</fullName>
    </recommendedName>
</protein>
<name>A0AAD8TDW7_LOLMU</name>
<keyword evidence="1" id="KW-0694">RNA-binding</keyword>
<dbReference type="SUPFAM" id="SSF54928">
    <property type="entry name" value="RNA-binding domain, RBD"/>
    <property type="match status" value="1"/>
</dbReference>
<dbReference type="Pfam" id="PF03478">
    <property type="entry name" value="Beta-prop_KIB1-4"/>
    <property type="match status" value="1"/>
</dbReference>
<proteinExistence type="predicted"/>
<dbReference type="InterPro" id="IPR036047">
    <property type="entry name" value="F-box-like_dom_sf"/>
</dbReference>
<dbReference type="InterPro" id="IPR005174">
    <property type="entry name" value="KIB1-4_b-propeller"/>
</dbReference>
<dbReference type="AlphaFoldDB" id="A0AAD8TDW7"/>
<dbReference type="PROSITE" id="PS50102">
    <property type="entry name" value="RRM"/>
    <property type="match status" value="1"/>
</dbReference>
<dbReference type="InterPro" id="IPR000504">
    <property type="entry name" value="RRM_dom"/>
</dbReference>
<evidence type="ECO:0000313" key="3">
    <source>
        <dbReference type="EMBL" id="KAK1680601.1"/>
    </source>
</evidence>
<dbReference type="PANTHER" id="PTHR33110">
    <property type="entry name" value="F-BOX/KELCH-REPEAT PROTEIN-RELATED"/>
    <property type="match status" value="1"/>
</dbReference>
<dbReference type="Pfam" id="PF00076">
    <property type="entry name" value="RRM_1"/>
    <property type="match status" value="1"/>
</dbReference>
<dbReference type="SMART" id="SM00360">
    <property type="entry name" value="RRM"/>
    <property type="match status" value="1"/>
</dbReference>
<dbReference type="SUPFAM" id="SSF81383">
    <property type="entry name" value="F-box domain"/>
    <property type="match status" value="1"/>
</dbReference>
<dbReference type="PANTHER" id="PTHR33110:SF99">
    <property type="entry name" value="DUF295 DOMAIN-CONTAINING PROTEIN"/>
    <property type="match status" value="1"/>
</dbReference>
<accession>A0AAD8TDW7</accession>
<sequence>MQEEPSSLSQWSDLPPDVLREISGLLREAGDVVSFHAVCKPWRDSHEPTRKRKQLGLPWLLAPDKMIDPFYINMRCIFSRRSYYALPPFSMQSRNWVASADGTAVWYLAESPSPSLRDPLTGAVTLLLPPFPHEKGPWKCSPNGIVYSDGAVLLYHISRYVHGDPRKFRAALLRPGDATWMVVDRTFRSADLKGMYVSYYHGKILITVDGPVLTPDDEAGIGDVLALSRPWLPGELDDYIQIIHRHSYTLESRGELLCVSIYIDRDYPYAYGGKPNVGGLVRSLRMVVHALVEDESAPGKMRWVEKDGHSLADRVLFLGRPNSFSVDASRLNGGSDAVTGGCAYFIYQELGVMPDRPSCVFRYNFMHDSARFVERRPEGWDNYLYMWLFPQPSIAPTQEIIDRLEGRKWWKKKKKKEPHMAPTPTSNIYKDDIPQLQCYNTYLRVYVENLPPKVGSFQLRKFLSKYGKVSNVQVVCKRKNKKSTKIGLVNIAMMEKRADALATLNGLGWHPQGMGTGRAIPYPYPSP</sequence>
<dbReference type="GO" id="GO:0003723">
    <property type="term" value="F:RNA binding"/>
    <property type="evidence" value="ECO:0007669"/>
    <property type="project" value="UniProtKB-UniRule"/>
</dbReference>
<evidence type="ECO:0000259" key="2">
    <source>
        <dbReference type="PROSITE" id="PS50102"/>
    </source>
</evidence>
<keyword evidence="4" id="KW-1185">Reference proteome</keyword>
<feature type="domain" description="RRM" evidence="2">
    <location>
        <begin position="443"/>
        <end position="527"/>
    </location>
</feature>
<dbReference type="Proteomes" id="UP001231189">
    <property type="component" value="Unassembled WGS sequence"/>
</dbReference>
<dbReference type="InterPro" id="IPR012677">
    <property type="entry name" value="Nucleotide-bd_a/b_plait_sf"/>
</dbReference>
<comment type="caution">
    <text evidence="3">The sequence shown here is derived from an EMBL/GenBank/DDBJ whole genome shotgun (WGS) entry which is preliminary data.</text>
</comment>
<organism evidence="3 4">
    <name type="scientific">Lolium multiflorum</name>
    <name type="common">Italian ryegrass</name>
    <name type="synonym">Lolium perenne subsp. multiflorum</name>
    <dbReference type="NCBI Taxonomy" id="4521"/>
    <lineage>
        <taxon>Eukaryota</taxon>
        <taxon>Viridiplantae</taxon>
        <taxon>Streptophyta</taxon>
        <taxon>Embryophyta</taxon>
        <taxon>Tracheophyta</taxon>
        <taxon>Spermatophyta</taxon>
        <taxon>Magnoliopsida</taxon>
        <taxon>Liliopsida</taxon>
        <taxon>Poales</taxon>
        <taxon>Poaceae</taxon>
        <taxon>BOP clade</taxon>
        <taxon>Pooideae</taxon>
        <taxon>Poodae</taxon>
        <taxon>Poeae</taxon>
        <taxon>Poeae Chloroplast Group 2 (Poeae type)</taxon>
        <taxon>Loliodinae</taxon>
        <taxon>Loliinae</taxon>
        <taxon>Lolium</taxon>
    </lineage>
</organism>
<evidence type="ECO:0000313" key="4">
    <source>
        <dbReference type="Proteomes" id="UP001231189"/>
    </source>
</evidence>